<gene>
    <name evidence="1" type="ORF">GCM10023176_60520</name>
</gene>
<evidence type="ECO:0008006" key="3">
    <source>
        <dbReference type="Google" id="ProtNLM"/>
    </source>
</evidence>
<reference evidence="2" key="1">
    <citation type="journal article" date="2019" name="Int. J. Syst. Evol. Microbiol.">
        <title>The Global Catalogue of Microorganisms (GCM) 10K type strain sequencing project: providing services to taxonomists for standard genome sequencing and annotation.</title>
        <authorList>
            <consortium name="The Broad Institute Genomics Platform"/>
            <consortium name="The Broad Institute Genome Sequencing Center for Infectious Disease"/>
            <person name="Wu L."/>
            <person name="Ma J."/>
        </authorList>
    </citation>
    <scope>NUCLEOTIDE SEQUENCE [LARGE SCALE GENOMIC DNA]</scope>
    <source>
        <strain evidence="2">JCM 3175</strain>
    </source>
</reference>
<organism evidence="1 2">
    <name type="scientific">Micromonospora coerulea</name>
    <dbReference type="NCBI Taxonomy" id="47856"/>
    <lineage>
        <taxon>Bacteria</taxon>
        <taxon>Bacillati</taxon>
        <taxon>Actinomycetota</taxon>
        <taxon>Actinomycetes</taxon>
        <taxon>Micromonosporales</taxon>
        <taxon>Micromonosporaceae</taxon>
        <taxon>Micromonospora</taxon>
    </lineage>
</organism>
<keyword evidence="2" id="KW-1185">Reference proteome</keyword>
<proteinExistence type="predicted"/>
<dbReference type="Proteomes" id="UP001500307">
    <property type="component" value="Unassembled WGS sequence"/>
</dbReference>
<protein>
    <recommendedName>
        <fullName evidence="3">DDE superfamily endonuclease</fullName>
    </recommendedName>
</protein>
<comment type="caution">
    <text evidence="1">The sequence shown here is derived from an EMBL/GenBank/DDBJ whole genome shotgun (WGS) entry which is preliminary data.</text>
</comment>
<accession>A0ABP8T6J7</accession>
<sequence>MWRDFGLNPHQAQTFKLSSDPLFVDKVVDVVGLYHNPPERALLLYVDEESRSRSGSSWINQVERWFGDRTDQIIRRGVPKSVQPPLEADIRAWIKDWNDNPKPFVWTMTAEETLDSSAPYCRRISDARH</sequence>
<dbReference type="EMBL" id="BAABGU010000064">
    <property type="protein sequence ID" value="GAA4580660.1"/>
    <property type="molecule type" value="Genomic_DNA"/>
</dbReference>
<name>A0ABP8T6J7_9ACTN</name>
<evidence type="ECO:0000313" key="1">
    <source>
        <dbReference type="EMBL" id="GAA4580660.1"/>
    </source>
</evidence>
<evidence type="ECO:0000313" key="2">
    <source>
        <dbReference type="Proteomes" id="UP001500307"/>
    </source>
</evidence>